<dbReference type="Pfam" id="PF08241">
    <property type="entry name" value="Methyltransf_11"/>
    <property type="match status" value="1"/>
</dbReference>
<dbReference type="OrthoDB" id="10017101at2759"/>
<proteinExistence type="predicted"/>
<dbReference type="InterPro" id="IPR013216">
    <property type="entry name" value="Methyltransf_11"/>
</dbReference>
<evidence type="ECO:0000313" key="3">
    <source>
        <dbReference type="EMBL" id="EEH58354.1"/>
    </source>
</evidence>
<dbReference type="Proteomes" id="UP000001876">
    <property type="component" value="Unassembled WGS sequence"/>
</dbReference>
<evidence type="ECO:0000256" key="1">
    <source>
        <dbReference type="SAM" id="MobiDB-lite"/>
    </source>
</evidence>
<dbReference type="GeneID" id="9682617"/>
<dbReference type="InterPro" id="IPR029063">
    <property type="entry name" value="SAM-dependent_MTases_sf"/>
</dbReference>
<accession>C1MNV4</accession>
<dbReference type="SUPFAM" id="SSF53335">
    <property type="entry name" value="S-adenosyl-L-methionine-dependent methyltransferases"/>
    <property type="match status" value="1"/>
</dbReference>
<dbReference type="GO" id="GO:0008757">
    <property type="term" value="F:S-adenosylmethionine-dependent methyltransferase activity"/>
    <property type="evidence" value="ECO:0007669"/>
    <property type="project" value="InterPro"/>
</dbReference>
<dbReference type="Gene3D" id="3.40.50.150">
    <property type="entry name" value="Vaccinia Virus protein VP39"/>
    <property type="match status" value="1"/>
</dbReference>
<feature type="region of interest" description="Disordered" evidence="1">
    <location>
        <begin position="1"/>
        <end position="39"/>
    </location>
</feature>
<feature type="domain" description="Methyltransferase type 11" evidence="2">
    <location>
        <begin position="243"/>
        <end position="302"/>
    </location>
</feature>
<sequence>MQSLAARAARPALVKPRPSKPSRRVSVLTPRASAPGGSGDEIEILEQAFAKAPVTKKLSTPALLACPICLTPFPAGSLRCARCARDAYPTKDGILDLCLDANGAAGAYAEPQRSGTRLFQSDVISAAYENGWRQSFAWAGFPGEEEETEIAMTFLRGAGATTAPRATLLDVSCGSGLFSRRFAASGEFAHVVASDFSASMMRQTKAYCEADARLSNALRRKPVWEAGWEEEDAAARASASTSTSTSTTSTRLSFVRADVGRLPFATGSFDAVHAGAAMHCWPSPSAAVAEISRVLRPGGVFIASTFLDPTSMLGDALGSDEMVQPLSAAFRESGLGTGGAFNQFWSEKELRDLTTGMCGLERFERKRERQFIFFSVRKPGGRAA</sequence>
<dbReference type="EMBL" id="GG663737">
    <property type="protein sequence ID" value="EEH58354.1"/>
    <property type="molecule type" value="Genomic_DNA"/>
</dbReference>
<evidence type="ECO:0000313" key="4">
    <source>
        <dbReference type="Proteomes" id="UP000001876"/>
    </source>
</evidence>
<dbReference type="OMA" id="AYCEADA"/>
<protein>
    <submittedName>
        <fullName evidence="3">Predicted protein</fullName>
    </submittedName>
</protein>
<dbReference type="KEGG" id="mpp:MICPUCDRAFT_56046"/>
<dbReference type="RefSeq" id="XP_003056709.1">
    <property type="nucleotide sequence ID" value="XM_003056663.1"/>
</dbReference>
<name>C1MNV4_MICPC</name>
<dbReference type="eggNOG" id="ENOG502QPQG">
    <property type="taxonomic scope" value="Eukaryota"/>
</dbReference>
<organism evidence="4">
    <name type="scientific">Micromonas pusilla (strain CCMP1545)</name>
    <name type="common">Picoplanktonic green alga</name>
    <dbReference type="NCBI Taxonomy" id="564608"/>
    <lineage>
        <taxon>Eukaryota</taxon>
        <taxon>Viridiplantae</taxon>
        <taxon>Chlorophyta</taxon>
        <taxon>Mamiellophyceae</taxon>
        <taxon>Mamiellales</taxon>
        <taxon>Mamiellaceae</taxon>
        <taxon>Micromonas</taxon>
    </lineage>
</organism>
<reference evidence="3 4" key="1">
    <citation type="journal article" date="2009" name="Science">
        <title>Green evolution and dynamic adaptations revealed by genomes of the marine picoeukaryotes Micromonas.</title>
        <authorList>
            <person name="Worden A.Z."/>
            <person name="Lee J.H."/>
            <person name="Mock T."/>
            <person name="Rouze P."/>
            <person name="Simmons M.P."/>
            <person name="Aerts A.L."/>
            <person name="Allen A.E."/>
            <person name="Cuvelier M.L."/>
            <person name="Derelle E."/>
            <person name="Everett M.V."/>
            <person name="Foulon E."/>
            <person name="Grimwood J."/>
            <person name="Gundlach H."/>
            <person name="Henrissat B."/>
            <person name="Napoli C."/>
            <person name="McDonald S.M."/>
            <person name="Parker M.S."/>
            <person name="Rombauts S."/>
            <person name="Salamov A."/>
            <person name="Von Dassow P."/>
            <person name="Badger J.H."/>
            <person name="Coutinho P.M."/>
            <person name="Demir E."/>
            <person name="Dubchak I."/>
            <person name="Gentemann C."/>
            <person name="Eikrem W."/>
            <person name="Gready J.E."/>
            <person name="John U."/>
            <person name="Lanier W."/>
            <person name="Lindquist E.A."/>
            <person name="Lucas S."/>
            <person name="Mayer K.F."/>
            <person name="Moreau H."/>
            <person name="Not F."/>
            <person name="Otillar R."/>
            <person name="Panaud O."/>
            <person name="Pangilinan J."/>
            <person name="Paulsen I."/>
            <person name="Piegu B."/>
            <person name="Poliakov A."/>
            <person name="Robbens S."/>
            <person name="Schmutz J."/>
            <person name="Toulza E."/>
            <person name="Wyss T."/>
            <person name="Zelensky A."/>
            <person name="Zhou K."/>
            <person name="Armbrust E.V."/>
            <person name="Bhattacharya D."/>
            <person name="Goodenough U.W."/>
            <person name="Van de Peer Y."/>
            <person name="Grigoriev I.V."/>
        </authorList>
    </citation>
    <scope>NUCLEOTIDE SEQUENCE [LARGE SCALE GENOMIC DNA]</scope>
    <source>
        <strain evidence="3 4">CCMP1545</strain>
    </source>
</reference>
<dbReference type="PANTHER" id="PTHR43591">
    <property type="entry name" value="METHYLTRANSFERASE"/>
    <property type="match status" value="1"/>
</dbReference>
<dbReference type="AlphaFoldDB" id="C1MNV4"/>
<keyword evidence="4" id="KW-1185">Reference proteome</keyword>
<dbReference type="PANTHER" id="PTHR43591:SF99">
    <property type="entry name" value="OS06G0646000 PROTEIN"/>
    <property type="match status" value="1"/>
</dbReference>
<dbReference type="STRING" id="564608.C1MNV4"/>
<evidence type="ECO:0000259" key="2">
    <source>
        <dbReference type="Pfam" id="PF08241"/>
    </source>
</evidence>
<gene>
    <name evidence="3" type="ORF">MICPUCDRAFT_56046</name>
</gene>
<dbReference type="CDD" id="cd02440">
    <property type="entry name" value="AdoMet_MTases"/>
    <property type="match status" value="1"/>
</dbReference>